<dbReference type="SUPFAM" id="SSF51905">
    <property type="entry name" value="FAD/NAD(P)-binding domain"/>
    <property type="match status" value="1"/>
</dbReference>
<evidence type="ECO:0000256" key="3">
    <source>
        <dbReference type="ARBA" id="ARBA00022630"/>
    </source>
</evidence>
<accession>A0AAN9V237</accession>
<dbReference type="PANTHER" id="PTHR46720:SF3">
    <property type="entry name" value="FAD-BINDING DOMAIN-CONTAINING PROTEIN-RELATED"/>
    <property type="match status" value="1"/>
</dbReference>
<gene>
    <name evidence="7" type="ORF">SLS62_005897</name>
</gene>
<dbReference type="Pfam" id="PF01494">
    <property type="entry name" value="FAD_binding_3"/>
    <property type="match status" value="1"/>
</dbReference>
<dbReference type="EMBL" id="JAKJXP020000041">
    <property type="protein sequence ID" value="KAK7752153.1"/>
    <property type="molecule type" value="Genomic_DNA"/>
</dbReference>
<organism evidence="7 8">
    <name type="scientific">Diatrype stigma</name>
    <dbReference type="NCBI Taxonomy" id="117547"/>
    <lineage>
        <taxon>Eukaryota</taxon>
        <taxon>Fungi</taxon>
        <taxon>Dikarya</taxon>
        <taxon>Ascomycota</taxon>
        <taxon>Pezizomycotina</taxon>
        <taxon>Sordariomycetes</taxon>
        <taxon>Xylariomycetidae</taxon>
        <taxon>Xylariales</taxon>
        <taxon>Diatrypaceae</taxon>
        <taxon>Diatrype</taxon>
    </lineage>
</organism>
<evidence type="ECO:0000313" key="7">
    <source>
        <dbReference type="EMBL" id="KAK7752153.1"/>
    </source>
</evidence>
<comment type="caution">
    <text evidence="7">The sequence shown here is derived from an EMBL/GenBank/DDBJ whole genome shotgun (WGS) entry which is preliminary data.</text>
</comment>
<dbReference type="GO" id="GO:0016491">
    <property type="term" value="F:oxidoreductase activity"/>
    <property type="evidence" value="ECO:0007669"/>
    <property type="project" value="UniProtKB-KW"/>
</dbReference>
<feature type="domain" description="FAD-binding" evidence="6">
    <location>
        <begin position="126"/>
        <end position="362"/>
    </location>
</feature>
<dbReference type="Proteomes" id="UP001320420">
    <property type="component" value="Unassembled WGS sequence"/>
</dbReference>
<keyword evidence="8" id="KW-1185">Reference proteome</keyword>
<sequence length="421" mass="45629">MPQPPIRVAIIGGGLAGATLANALINVPHLEIDLYESAAEFSERGAAVTLGPYAQKALQQVLPSAKETLNRAAAVPKPHSRLMLGSGPDAGTLLFDIAGPGEPAVVIHRSSLLRELLAPLPKKILHANHELAEIKAHDDRLDVIFKDRSVKHFDAVIGADGIFSKVRKHVVGEAVQYQASPSGFWDCRLLVPHERACAVFGDRYFELDREFGWVGNSSFIMHDVLENRTLVQFVLSAVDRDWSIGRERPLTKELLTKTLEDWPEGPIAKGVIDLLSERTGLKAYSEWEHKETPTYANGRVCILGDAAHAATPWQGSGAGLAIEDAAVLSHLLANVSNIGELDAAFKAYDAVRRPRGQRVVDSSRGTGKILCGQDPSIGLDPVKLRESLPGRWSFIWGLDLAAHKQDALETMRAICSGPGLG</sequence>
<keyword evidence="4" id="KW-0274">FAD</keyword>
<dbReference type="AlphaFoldDB" id="A0AAN9V237"/>
<comment type="similarity">
    <text evidence="2">Belongs to the paxM FAD-dependent monooxygenase family.</text>
</comment>
<dbReference type="InterPro" id="IPR051104">
    <property type="entry name" value="FAD_monoxygenase"/>
</dbReference>
<dbReference type="InterPro" id="IPR036188">
    <property type="entry name" value="FAD/NAD-bd_sf"/>
</dbReference>
<dbReference type="Gene3D" id="3.50.50.60">
    <property type="entry name" value="FAD/NAD(P)-binding domain"/>
    <property type="match status" value="1"/>
</dbReference>
<evidence type="ECO:0000256" key="2">
    <source>
        <dbReference type="ARBA" id="ARBA00007992"/>
    </source>
</evidence>
<dbReference type="PANTHER" id="PTHR46720">
    <property type="entry name" value="HYDROXYLASE, PUTATIVE (AFU_ORTHOLOGUE AFUA_3G01460)-RELATED"/>
    <property type="match status" value="1"/>
</dbReference>
<comment type="pathway">
    <text evidence="1">Secondary metabolite biosynthesis.</text>
</comment>
<evidence type="ECO:0000256" key="1">
    <source>
        <dbReference type="ARBA" id="ARBA00005179"/>
    </source>
</evidence>
<dbReference type="PRINTS" id="PR00420">
    <property type="entry name" value="RNGMNOXGNASE"/>
</dbReference>
<reference evidence="7 8" key="1">
    <citation type="submission" date="2024-02" db="EMBL/GenBank/DDBJ databases">
        <title>De novo assembly and annotation of 12 fungi associated with fruit tree decline syndrome in Ontario, Canada.</title>
        <authorList>
            <person name="Sulman M."/>
            <person name="Ellouze W."/>
            <person name="Ilyukhin E."/>
        </authorList>
    </citation>
    <scope>NUCLEOTIDE SEQUENCE [LARGE SCALE GENOMIC DNA]</scope>
    <source>
        <strain evidence="7 8">M11/M66-122</strain>
    </source>
</reference>
<keyword evidence="3" id="KW-0285">Flavoprotein</keyword>
<name>A0AAN9V237_9PEZI</name>
<evidence type="ECO:0000259" key="6">
    <source>
        <dbReference type="Pfam" id="PF01494"/>
    </source>
</evidence>
<evidence type="ECO:0000256" key="5">
    <source>
        <dbReference type="ARBA" id="ARBA00023002"/>
    </source>
</evidence>
<evidence type="ECO:0000256" key="4">
    <source>
        <dbReference type="ARBA" id="ARBA00022827"/>
    </source>
</evidence>
<evidence type="ECO:0000313" key="8">
    <source>
        <dbReference type="Proteomes" id="UP001320420"/>
    </source>
</evidence>
<dbReference type="GO" id="GO:0071949">
    <property type="term" value="F:FAD binding"/>
    <property type="evidence" value="ECO:0007669"/>
    <property type="project" value="InterPro"/>
</dbReference>
<dbReference type="InterPro" id="IPR002938">
    <property type="entry name" value="FAD-bd"/>
</dbReference>
<protein>
    <recommendedName>
        <fullName evidence="6">FAD-binding domain-containing protein</fullName>
    </recommendedName>
</protein>
<proteinExistence type="inferred from homology"/>
<keyword evidence="5" id="KW-0560">Oxidoreductase</keyword>
<dbReference type="GO" id="GO:0044550">
    <property type="term" value="P:secondary metabolite biosynthetic process"/>
    <property type="evidence" value="ECO:0007669"/>
    <property type="project" value="TreeGrafter"/>
</dbReference>